<name>A0A0G8EHN1_BACCE</name>
<sequence>MGLTVGLLYISGYELKNIYKAISVDNHQDLEQKKEPILVDAQVHFQDAVKLDNGNYSLKNSQFNEKRKWEEKEVQKVIHEMSHQKIGAEEKFGFLLITQERIKSLLNIVNNHKFISEVAYTEILRSWEKGDYSDAVSQHNKVWSLQYGQIGEALTILSSEEEVAYINSTLTRNLTYSGNSIVGWSKKQNPEIN</sequence>
<dbReference type="PATRIC" id="fig|1396.428.peg.1760"/>
<protein>
    <submittedName>
        <fullName evidence="1">Uncharacterized protein</fullName>
    </submittedName>
</protein>
<dbReference type="Proteomes" id="UP000035214">
    <property type="component" value="Unassembled WGS sequence"/>
</dbReference>
<organism evidence="1 2">
    <name type="scientific">Bacillus cereus</name>
    <dbReference type="NCBI Taxonomy" id="1396"/>
    <lineage>
        <taxon>Bacteria</taxon>
        <taxon>Bacillati</taxon>
        <taxon>Bacillota</taxon>
        <taxon>Bacilli</taxon>
        <taxon>Bacillales</taxon>
        <taxon>Bacillaceae</taxon>
        <taxon>Bacillus</taxon>
        <taxon>Bacillus cereus group</taxon>
    </lineage>
</organism>
<dbReference type="Pfam" id="PF19754">
    <property type="entry name" value="DUF6241"/>
    <property type="match status" value="1"/>
</dbReference>
<reference evidence="1 2" key="1">
    <citation type="submission" date="2015-04" db="EMBL/GenBank/DDBJ databases">
        <title>Draft Genome Sequences of Eight Spore-Forming Food Isolates of Bacillus cereus Genome sequencing.</title>
        <authorList>
            <person name="Krawcyk A.O."/>
            <person name="de Jong A."/>
            <person name="Eijlander R.T."/>
            <person name="Berendsen E.M."/>
            <person name="Holsappel S."/>
            <person name="Wells-Bennik M."/>
            <person name="Kuipers O.P."/>
        </authorList>
    </citation>
    <scope>NUCLEOTIDE SEQUENCE [LARGE SCALE GENOMIC DNA]</scope>
    <source>
        <strain evidence="1 2">B4077</strain>
    </source>
</reference>
<dbReference type="InterPro" id="IPR046208">
    <property type="entry name" value="DUF6241"/>
</dbReference>
<proteinExistence type="predicted"/>
<evidence type="ECO:0000313" key="2">
    <source>
        <dbReference type="Proteomes" id="UP000035214"/>
    </source>
</evidence>
<accession>A0A0G8EHN1</accession>
<evidence type="ECO:0000313" key="1">
    <source>
        <dbReference type="EMBL" id="KLA23595.1"/>
    </source>
</evidence>
<gene>
    <name evidence="1" type="ORF">B4077_2851</name>
</gene>
<comment type="caution">
    <text evidence="1">The sequence shown here is derived from an EMBL/GenBank/DDBJ whole genome shotgun (WGS) entry which is preliminary data.</text>
</comment>
<dbReference type="AlphaFoldDB" id="A0A0G8EHN1"/>
<dbReference type="EMBL" id="LCYI01000051">
    <property type="protein sequence ID" value="KLA23595.1"/>
    <property type="molecule type" value="Genomic_DNA"/>
</dbReference>